<feature type="transmembrane region" description="Helical" evidence="8">
    <location>
        <begin position="417"/>
        <end position="435"/>
    </location>
</feature>
<keyword evidence="2" id="KW-0813">Transport</keyword>
<name>A0ABU8RMF7_9ACTN</name>
<evidence type="ECO:0000256" key="1">
    <source>
        <dbReference type="ARBA" id="ARBA00004651"/>
    </source>
</evidence>
<feature type="compositionally biased region" description="Basic and acidic residues" evidence="7">
    <location>
        <begin position="548"/>
        <end position="562"/>
    </location>
</feature>
<dbReference type="PANTHER" id="PTHR42718:SF49">
    <property type="entry name" value="EXPORT PROTEIN"/>
    <property type="match status" value="1"/>
</dbReference>
<feature type="transmembrane region" description="Helical" evidence="8">
    <location>
        <begin position="281"/>
        <end position="305"/>
    </location>
</feature>
<dbReference type="PRINTS" id="PR01036">
    <property type="entry name" value="TCRTETB"/>
</dbReference>
<feature type="domain" description="Major facilitator superfamily (MFS) profile" evidence="9">
    <location>
        <begin position="27"/>
        <end position="517"/>
    </location>
</feature>
<gene>
    <name evidence="10" type="ORF">WDZ17_13395</name>
</gene>
<dbReference type="EMBL" id="JBBIAA010000019">
    <property type="protein sequence ID" value="MEJ5946287.1"/>
    <property type="molecule type" value="Genomic_DNA"/>
</dbReference>
<dbReference type="PANTHER" id="PTHR42718">
    <property type="entry name" value="MAJOR FACILITATOR SUPERFAMILY MULTIDRUG TRANSPORTER MFSC"/>
    <property type="match status" value="1"/>
</dbReference>
<dbReference type="Gene3D" id="1.20.1250.20">
    <property type="entry name" value="MFS general substrate transporter like domains"/>
    <property type="match status" value="1"/>
</dbReference>
<feature type="transmembrane region" description="Helical" evidence="8">
    <location>
        <begin position="317"/>
        <end position="334"/>
    </location>
</feature>
<feature type="transmembrane region" description="Helical" evidence="8">
    <location>
        <begin position="69"/>
        <end position="86"/>
    </location>
</feature>
<feature type="transmembrane region" description="Helical" evidence="8">
    <location>
        <begin position="93"/>
        <end position="116"/>
    </location>
</feature>
<keyword evidence="11" id="KW-1185">Reference proteome</keyword>
<evidence type="ECO:0000256" key="3">
    <source>
        <dbReference type="ARBA" id="ARBA00022475"/>
    </source>
</evidence>
<dbReference type="NCBIfam" id="TIGR00711">
    <property type="entry name" value="efflux_EmrB"/>
    <property type="match status" value="1"/>
</dbReference>
<feature type="region of interest" description="Disordered" evidence="7">
    <location>
        <begin position="518"/>
        <end position="562"/>
    </location>
</feature>
<evidence type="ECO:0000313" key="10">
    <source>
        <dbReference type="EMBL" id="MEJ5946287.1"/>
    </source>
</evidence>
<reference evidence="10 11" key="1">
    <citation type="journal article" date="2017" name="Int. J. Syst. Evol. Microbiol.">
        <title>Pseudokineococcus basanitobsidens sp. nov., isolated from volcanic rock.</title>
        <authorList>
            <person name="Lee D.W."/>
            <person name="Park M.Y."/>
            <person name="Kim J.J."/>
            <person name="Kim B.S."/>
        </authorList>
    </citation>
    <scope>NUCLEOTIDE SEQUENCE [LARGE SCALE GENOMIC DNA]</scope>
    <source>
        <strain evidence="10 11">DSM 103726</strain>
    </source>
</reference>
<keyword evidence="5 8" id="KW-1133">Transmembrane helix</keyword>
<comment type="subcellular location">
    <subcellularLocation>
        <location evidence="1">Cell membrane</location>
        <topology evidence="1">Multi-pass membrane protein</topology>
    </subcellularLocation>
</comment>
<dbReference type="Pfam" id="PF07690">
    <property type="entry name" value="MFS_1"/>
    <property type="match status" value="1"/>
</dbReference>
<feature type="transmembrane region" description="Helical" evidence="8">
    <location>
        <begin position="341"/>
        <end position="361"/>
    </location>
</feature>
<dbReference type="InterPro" id="IPR036259">
    <property type="entry name" value="MFS_trans_sf"/>
</dbReference>
<feature type="transmembrane region" description="Helical" evidence="8">
    <location>
        <begin position="25"/>
        <end position="49"/>
    </location>
</feature>
<feature type="transmembrane region" description="Helical" evidence="8">
    <location>
        <begin position="122"/>
        <end position="143"/>
    </location>
</feature>
<feature type="transmembrane region" description="Helical" evidence="8">
    <location>
        <begin position="150"/>
        <end position="173"/>
    </location>
</feature>
<proteinExistence type="predicted"/>
<evidence type="ECO:0000259" key="9">
    <source>
        <dbReference type="PROSITE" id="PS50850"/>
    </source>
</evidence>
<feature type="transmembrane region" description="Helical" evidence="8">
    <location>
        <begin position="211"/>
        <end position="232"/>
    </location>
</feature>
<feature type="transmembrane region" description="Helical" evidence="8">
    <location>
        <begin position="494"/>
        <end position="513"/>
    </location>
</feature>
<dbReference type="InterPro" id="IPR004638">
    <property type="entry name" value="EmrB-like"/>
</dbReference>
<organism evidence="10 11">
    <name type="scientific">Pseudokineococcus basanitobsidens</name>
    <dbReference type="NCBI Taxonomy" id="1926649"/>
    <lineage>
        <taxon>Bacteria</taxon>
        <taxon>Bacillati</taxon>
        <taxon>Actinomycetota</taxon>
        <taxon>Actinomycetes</taxon>
        <taxon>Kineosporiales</taxon>
        <taxon>Kineosporiaceae</taxon>
        <taxon>Pseudokineococcus</taxon>
    </lineage>
</organism>
<feature type="transmembrane region" description="Helical" evidence="8">
    <location>
        <begin position="244"/>
        <end position="261"/>
    </location>
</feature>
<dbReference type="InterPro" id="IPR011701">
    <property type="entry name" value="MFS"/>
</dbReference>
<feature type="compositionally biased region" description="Low complexity" evidence="7">
    <location>
        <begin position="527"/>
        <end position="546"/>
    </location>
</feature>
<feature type="region of interest" description="Disordered" evidence="7">
    <location>
        <begin position="1"/>
        <end position="20"/>
    </location>
</feature>
<keyword evidence="4 8" id="KW-0812">Transmembrane</keyword>
<keyword evidence="3" id="KW-1003">Cell membrane</keyword>
<dbReference type="SUPFAM" id="SSF103473">
    <property type="entry name" value="MFS general substrate transporter"/>
    <property type="match status" value="1"/>
</dbReference>
<evidence type="ECO:0000256" key="2">
    <source>
        <dbReference type="ARBA" id="ARBA00022448"/>
    </source>
</evidence>
<comment type="caution">
    <text evidence="10">The sequence shown here is derived from an EMBL/GenBank/DDBJ whole genome shotgun (WGS) entry which is preliminary data.</text>
</comment>
<protein>
    <submittedName>
        <fullName evidence="10">MFS transporter</fullName>
    </submittedName>
</protein>
<sequence>MSQHATARARTGPRHAAERPQGGKWWPLVAVAVAIFMLLVDVTIVNVALPDIEADLSASFSDLQWVIDAYALTLAAFLLTAGSVGDRVGRKKIFVVGIAVFALASLGCGLSTSPGLLTACRAVQGVGGAIMFATSLALLASSYSGRDRGVAFGVFGAVTGASVAIGPLVGGLLVTGLSWRWIFFVNLPVAALAIAVSVARLRESRDPQARGVDVPGLVTFSLGLALLVFGLIRGNDQGWSSTSTLLELGGALVLLVVFVVVQARRDDPMLDLRLFRRPAFVGAQVAAFAVSAALFSLFLYLTLYLQNVLGYSALETGVRLLAVSGMSFVVAPIAGRLTDKVPFRVLIPVGLALLMVGLLLMRGLDGDSAWTALLPGFLVAGAGIGMVNAPLGALAVGVVEQRRSGMASGINNTFRQVGIATGTAAFGALFAAHITDEVGSALAGRGLSAQAQEGVVEAVTSGAIGRVASSLPAQAQQPFVDAAREAFTSGMDQLFLVGAVVAGVGAVLCAVLIRQRDLDASSSGARPQQEQPSGEGQGDASASAADDAPDRTDDEREPVPAR</sequence>
<evidence type="ECO:0000256" key="6">
    <source>
        <dbReference type="ARBA" id="ARBA00023136"/>
    </source>
</evidence>
<feature type="transmembrane region" description="Helical" evidence="8">
    <location>
        <begin position="179"/>
        <end position="199"/>
    </location>
</feature>
<dbReference type="RefSeq" id="WP_339575671.1">
    <property type="nucleotide sequence ID" value="NZ_JBBIAA010000019.1"/>
</dbReference>
<keyword evidence="6 8" id="KW-0472">Membrane</keyword>
<dbReference type="PROSITE" id="PS50850">
    <property type="entry name" value="MFS"/>
    <property type="match status" value="1"/>
</dbReference>
<evidence type="ECO:0000256" key="5">
    <source>
        <dbReference type="ARBA" id="ARBA00022989"/>
    </source>
</evidence>
<evidence type="ECO:0000256" key="8">
    <source>
        <dbReference type="SAM" id="Phobius"/>
    </source>
</evidence>
<dbReference type="CDD" id="cd17321">
    <property type="entry name" value="MFS_MMR_MDR_like"/>
    <property type="match status" value="1"/>
</dbReference>
<dbReference type="Gene3D" id="1.20.1720.10">
    <property type="entry name" value="Multidrug resistance protein D"/>
    <property type="match status" value="1"/>
</dbReference>
<dbReference type="Proteomes" id="UP001387100">
    <property type="component" value="Unassembled WGS sequence"/>
</dbReference>
<evidence type="ECO:0000256" key="4">
    <source>
        <dbReference type="ARBA" id="ARBA00022692"/>
    </source>
</evidence>
<evidence type="ECO:0000256" key="7">
    <source>
        <dbReference type="SAM" id="MobiDB-lite"/>
    </source>
</evidence>
<feature type="transmembrane region" description="Helical" evidence="8">
    <location>
        <begin position="373"/>
        <end position="396"/>
    </location>
</feature>
<accession>A0ABU8RMF7</accession>
<evidence type="ECO:0000313" key="11">
    <source>
        <dbReference type="Proteomes" id="UP001387100"/>
    </source>
</evidence>
<dbReference type="InterPro" id="IPR020846">
    <property type="entry name" value="MFS_dom"/>
</dbReference>